<dbReference type="Pfam" id="PF18676">
    <property type="entry name" value="MBG_2"/>
    <property type="match status" value="1"/>
</dbReference>
<evidence type="ECO:0000313" key="6">
    <source>
        <dbReference type="EMBL" id="SDS39371.1"/>
    </source>
</evidence>
<dbReference type="EMBL" id="LT629740">
    <property type="protein sequence ID" value="SDS39371.1"/>
    <property type="molecule type" value="Genomic_DNA"/>
</dbReference>
<dbReference type="Proteomes" id="UP000199679">
    <property type="component" value="Chromosome I"/>
</dbReference>
<dbReference type="CDD" id="cd14953">
    <property type="entry name" value="NHL_like_1"/>
    <property type="match status" value="1"/>
</dbReference>
<dbReference type="NCBIfam" id="TIGR04183">
    <property type="entry name" value="Por_Secre_tail"/>
    <property type="match status" value="1"/>
</dbReference>
<sequence length="909" mass="94648">MIKPYCAILFLFSLVCWGNVYAQKPNISYVTPQIDTVGKASTPVSPKNTGGAIPIGFYTQTSTLAGEGVSGDVNGNIKAATFGSQMGIAEDASGDIYIADANNNVIRKITPNGIVSNFAGGVKGYEDAAGPSAKFNQPTGVTCDAQGNIYVADYGNNMIRRITPGGVVTTLAGSGKAADGDGTGTSANFNLPYGIVYDATTNAIIVADTYNNEIRSVTLTGVVTAIAGAAGVGGYTDAAGTSARFNKPYGVAVDAAGNIYVADTYNNKIRKIDNTGNVTTLSGNSLAGPSPQGITVDNFGNVYVTSQTPVITKISPSGQASVIAGNAADSTKVDGIGTAARFGKHGGITYDPVNGGILVADGGNYVIRDISLTGYESITPALPHGLRMDSTGTISGKPDSISPLTNYRVVAYNKTDSCVAIISIQVVGGQNLISFPAFPSKTYGDPVFSAGVTSNNSNVTITYVSSNPKIATIQNDSVKIVGAGTVTITASQPANNNYSAAAPVSRILKINKAALTVTANDQYWLVGDANPMLSLSYKTFAYKDSAKNLLVAPIATTTATTGSKAGTYPITVSGGLDSNYTFTYVPGTLTIQAIPTIIANGPTAFIEGGSVRLTASPNTGYAYQWLKNGTPITGDTTNSFVATTSGVYTVSLSLNSHSATAVADTVVAAFKLSPENFRVLIKGASCLGTNNGSIYVNVLQPLKYTATLNGNGISKSYFFSDTLSINNIAPGAYDICFTVDSEAYQQCFNVNITQPQDLSVYSTVNVAQKTVSLQLGGSENVYNITLNSKSYTTTDSVITLPLENGDNKLSVTTGKLCQGVIDKDIVVSGDITAYPNPFQDILNVNIGNAVVKNIDYNVYSLTNGKLVYSGQNNNQSGMLRLDLSGIADGIYYLKLNLDSKKSSFKIIKK</sequence>
<dbReference type="OrthoDB" id="641420at2"/>
<dbReference type="Gene3D" id="2.120.10.30">
    <property type="entry name" value="TolB, C-terminal domain"/>
    <property type="match status" value="4"/>
</dbReference>
<evidence type="ECO:0000256" key="1">
    <source>
        <dbReference type="ARBA" id="ARBA00022737"/>
    </source>
</evidence>
<feature type="domain" description="MBG" evidence="4">
    <location>
        <begin position="515"/>
        <end position="590"/>
    </location>
</feature>
<dbReference type="Gene3D" id="3.30.160.710">
    <property type="match status" value="1"/>
</dbReference>
<evidence type="ECO:0000256" key="2">
    <source>
        <dbReference type="PROSITE-ProRule" id="PRU00504"/>
    </source>
</evidence>
<dbReference type="Pfam" id="PF06739">
    <property type="entry name" value="SBBP"/>
    <property type="match status" value="1"/>
</dbReference>
<dbReference type="AlphaFoldDB" id="A0A1H1RUE8"/>
<feature type="signal peptide" evidence="3">
    <location>
        <begin position="1"/>
        <end position="22"/>
    </location>
</feature>
<proteinExistence type="predicted"/>
<keyword evidence="1" id="KW-0677">Repeat</keyword>
<keyword evidence="3" id="KW-0732">Signal</keyword>
<evidence type="ECO:0000256" key="3">
    <source>
        <dbReference type="SAM" id="SignalP"/>
    </source>
</evidence>
<dbReference type="InterPro" id="IPR001258">
    <property type="entry name" value="NHL_repeat"/>
</dbReference>
<feature type="repeat" description="NHL" evidence="2">
    <location>
        <begin position="245"/>
        <end position="275"/>
    </location>
</feature>
<keyword evidence="7" id="KW-1185">Reference proteome</keyword>
<dbReference type="SUPFAM" id="SSF63829">
    <property type="entry name" value="Calcium-dependent phosphotriesterase"/>
    <property type="match status" value="1"/>
</dbReference>
<dbReference type="InterPro" id="IPR013783">
    <property type="entry name" value="Ig-like_fold"/>
</dbReference>
<dbReference type="InterPro" id="IPR008964">
    <property type="entry name" value="Invasin/intimin_cell_adhesion"/>
</dbReference>
<dbReference type="Gene3D" id="2.60.40.10">
    <property type="entry name" value="Immunoglobulins"/>
    <property type="match status" value="1"/>
</dbReference>
<evidence type="ECO:0000259" key="4">
    <source>
        <dbReference type="Pfam" id="PF18676"/>
    </source>
</evidence>
<dbReference type="InterPro" id="IPR026444">
    <property type="entry name" value="Secre_tail"/>
</dbReference>
<gene>
    <name evidence="6" type="ORF">SAMN05216490_1074</name>
</gene>
<dbReference type="Pfam" id="PF18962">
    <property type="entry name" value="Por_Secre_tail"/>
    <property type="match status" value="1"/>
</dbReference>
<dbReference type="PROSITE" id="PS51125">
    <property type="entry name" value="NHL"/>
    <property type="match status" value="2"/>
</dbReference>
<name>A0A1H1RUE8_MUCMA</name>
<evidence type="ECO:0000313" key="7">
    <source>
        <dbReference type="Proteomes" id="UP000199679"/>
    </source>
</evidence>
<feature type="repeat" description="NHL" evidence="2">
    <location>
        <begin position="130"/>
        <end position="165"/>
    </location>
</feature>
<dbReference type="PANTHER" id="PTHR13833">
    <property type="match status" value="1"/>
</dbReference>
<dbReference type="RefSeq" id="WP_091370040.1">
    <property type="nucleotide sequence ID" value="NZ_LT629740.1"/>
</dbReference>
<dbReference type="InterPro" id="IPR011042">
    <property type="entry name" value="6-blade_b-propeller_TolB-like"/>
</dbReference>
<evidence type="ECO:0000259" key="5">
    <source>
        <dbReference type="Pfam" id="PF18962"/>
    </source>
</evidence>
<feature type="domain" description="Secretion system C-terminal sorting" evidence="5">
    <location>
        <begin position="834"/>
        <end position="907"/>
    </location>
</feature>
<dbReference type="InterPro" id="IPR041286">
    <property type="entry name" value="MBG_2"/>
</dbReference>
<dbReference type="STRING" id="652787.SAMN05216490_1074"/>
<reference evidence="6 7" key="1">
    <citation type="submission" date="2016-10" db="EMBL/GenBank/DDBJ databases">
        <authorList>
            <person name="de Groot N.N."/>
        </authorList>
    </citation>
    <scope>NUCLEOTIDE SEQUENCE [LARGE SCALE GENOMIC DNA]</scope>
    <source>
        <strain evidence="6 7">MP1X4</strain>
    </source>
</reference>
<dbReference type="SUPFAM" id="SSF49373">
    <property type="entry name" value="Invasin/intimin cell-adhesion fragments"/>
    <property type="match status" value="1"/>
</dbReference>
<protein>
    <submittedName>
        <fullName evidence="6">Por secretion system C-terminal sorting domain-containing protein</fullName>
    </submittedName>
</protein>
<organism evidence="6 7">
    <name type="scientific">Mucilaginibacter mallensis</name>
    <dbReference type="NCBI Taxonomy" id="652787"/>
    <lineage>
        <taxon>Bacteria</taxon>
        <taxon>Pseudomonadati</taxon>
        <taxon>Bacteroidota</taxon>
        <taxon>Sphingobacteriia</taxon>
        <taxon>Sphingobacteriales</taxon>
        <taxon>Sphingobacteriaceae</taxon>
        <taxon>Mucilaginibacter</taxon>
    </lineage>
</organism>
<dbReference type="Pfam" id="PF01436">
    <property type="entry name" value="NHL"/>
    <property type="match status" value="2"/>
</dbReference>
<dbReference type="PANTHER" id="PTHR13833:SF71">
    <property type="entry name" value="NHL DOMAIN-CONTAINING PROTEIN"/>
    <property type="match status" value="1"/>
</dbReference>
<dbReference type="InterPro" id="IPR010620">
    <property type="entry name" value="SBBP_repeat"/>
</dbReference>
<feature type="chain" id="PRO_5009259283" evidence="3">
    <location>
        <begin position="23"/>
        <end position="909"/>
    </location>
</feature>
<accession>A0A1H1RUE8</accession>